<evidence type="ECO:0000256" key="17">
    <source>
        <dbReference type="RuleBase" id="RU003848"/>
    </source>
</evidence>
<dbReference type="EMBL" id="JMIU01000001">
    <property type="protein sequence ID" value="KDN96141.1"/>
    <property type="molecule type" value="Genomic_DNA"/>
</dbReference>
<comment type="function">
    <text evidence="12 16">F(1)F(0) ATP synthase produces ATP from ADP in the presence of a proton or sodium gradient. F-type ATPases consist of two structural domains, F(1) containing the extramembraneous catalytic core and F(0) containing the membrane proton channel, linked together by a central stalk and a peripheral stalk. During catalysis, ATP synthesis in the catalytic domain of F(1) is coupled via a rotary mechanism of the central stalk subunits to proton translocation.</text>
</comment>
<name>A0A067A0L6_HYDMR</name>
<accession>A0A067A0L6</accession>
<dbReference type="PANTHER" id="PTHR33445:SF1">
    <property type="entry name" value="ATP SYNTHASE SUBUNIT B"/>
    <property type="match status" value="1"/>
</dbReference>
<keyword evidence="2 16" id="KW-0813">Transport</keyword>
<keyword evidence="5 16" id="KW-0138">CF(0)</keyword>
<protein>
    <recommendedName>
        <fullName evidence="16">ATP synthase subunit b</fullName>
    </recommendedName>
    <alternativeName>
        <fullName evidence="16">ATP synthase F(0) sector subunit b</fullName>
    </alternativeName>
    <alternativeName>
        <fullName evidence="16">ATPase subunit I</fullName>
    </alternativeName>
    <alternativeName>
        <fullName evidence="16">F-type ATPase subunit b</fullName>
        <shortName evidence="16">F-ATPase subunit b</shortName>
    </alternativeName>
</protein>
<gene>
    <name evidence="16" type="primary">atpF</name>
    <name evidence="19" type="ORF">EI16_07580</name>
</gene>
<dbReference type="GO" id="GO:0045259">
    <property type="term" value="C:proton-transporting ATP synthase complex"/>
    <property type="evidence" value="ECO:0007669"/>
    <property type="project" value="UniProtKB-KW"/>
</dbReference>
<dbReference type="PANTHER" id="PTHR33445">
    <property type="entry name" value="ATP SYNTHASE SUBUNIT B', CHLOROPLASTIC"/>
    <property type="match status" value="1"/>
</dbReference>
<keyword evidence="6 16" id="KW-0812">Transmembrane</keyword>
<proteinExistence type="inferred from homology"/>
<dbReference type="InterPro" id="IPR050059">
    <property type="entry name" value="ATP_synthase_B_chain"/>
</dbReference>
<keyword evidence="18" id="KW-0175">Coiled coil</keyword>
<evidence type="ECO:0000256" key="10">
    <source>
        <dbReference type="ARBA" id="ARBA00023136"/>
    </source>
</evidence>
<comment type="subunit">
    <text evidence="14">F-type ATPases have 2 components, F(1) - the catalytic core - and F(0) - the membrane proton channel. F(1) has five subunits: alpha(3), beta(3), gamma(1), delta(1), epsilon(1). F(0) has four main subunits: a(1), b(2) and c(10-14). The alpha and beta chains form an alternating ring which encloses part of the gamma chain. F(1) is attached to F(0) by a central stalk formed by the gamma and epsilon chains, while a peripheral stalk is formed by the delta and b chains.</text>
</comment>
<sequence length="156" mass="17252">MSINATLLIQIIAFALLIWFVNRVLWGPLSKLMEDRQKRIADGLSAAEKGKHELELAEQKAKEILKDAKSQAQNVLSQAEKRGSEIVEDAKVKAAEEADRIKAAAQAELEQEVSRAREELRKEVSGLVVEGAEKILKKEVNAAAHNDMLEALVKSI</sequence>
<evidence type="ECO:0000256" key="3">
    <source>
        <dbReference type="ARBA" id="ARBA00022475"/>
    </source>
</evidence>
<reference evidence="19 20" key="1">
    <citation type="submission" date="2014-04" db="EMBL/GenBank/DDBJ databases">
        <title>Draft genome sequence of Hydrogenovibrio marinus MH-110, a model organism for aerobic H2 metabolism.</title>
        <authorList>
            <person name="Cha H.J."/>
            <person name="Jo B.H."/>
            <person name="Hwang B.H."/>
        </authorList>
    </citation>
    <scope>NUCLEOTIDE SEQUENCE [LARGE SCALE GENOMIC DNA]</scope>
    <source>
        <strain evidence="19 20">MH-110</strain>
    </source>
</reference>
<evidence type="ECO:0000256" key="13">
    <source>
        <dbReference type="ARBA" id="ARBA00025614"/>
    </source>
</evidence>
<keyword evidence="11 16" id="KW-0066">ATP synthesis</keyword>
<dbReference type="RefSeq" id="WP_029911663.1">
    <property type="nucleotide sequence ID" value="NZ_AP020335.1"/>
</dbReference>
<keyword evidence="10 16" id="KW-0472">Membrane</keyword>
<keyword evidence="3 16" id="KW-1003">Cell membrane</keyword>
<dbReference type="GO" id="GO:0012505">
    <property type="term" value="C:endomembrane system"/>
    <property type="evidence" value="ECO:0007669"/>
    <property type="project" value="UniProtKB-SubCell"/>
</dbReference>
<dbReference type="NCBIfam" id="NF004411">
    <property type="entry name" value="PRK05759.1-2"/>
    <property type="match status" value="1"/>
</dbReference>
<evidence type="ECO:0000256" key="5">
    <source>
        <dbReference type="ARBA" id="ARBA00022547"/>
    </source>
</evidence>
<dbReference type="HAMAP" id="MF_01398">
    <property type="entry name" value="ATP_synth_b_bprime"/>
    <property type="match status" value="1"/>
</dbReference>
<keyword evidence="8 16" id="KW-1133">Transmembrane helix</keyword>
<dbReference type="STRING" id="28885.EI16_07580"/>
<evidence type="ECO:0000256" key="7">
    <source>
        <dbReference type="ARBA" id="ARBA00022781"/>
    </source>
</evidence>
<dbReference type="GO" id="GO:0046933">
    <property type="term" value="F:proton-transporting ATP synthase activity, rotational mechanism"/>
    <property type="evidence" value="ECO:0007669"/>
    <property type="project" value="UniProtKB-UniRule"/>
</dbReference>
<evidence type="ECO:0000256" key="14">
    <source>
        <dbReference type="ARBA" id="ARBA00026054"/>
    </source>
</evidence>
<keyword evidence="9 16" id="KW-0406">Ion transport</keyword>
<evidence type="ECO:0000256" key="1">
    <source>
        <dbReference type="ARBA" id="ARBA00005513"/>
    </source>
</evidence>
<dbReference type="Pfam" id="PF00430">
    <property type="entry name" value="ATP-synt_B"/>
    <property type="match status" value="1"/>
</dbReference>
<dbReference type="InterPro" id="IPR005864">
    <property type="entry name" value="ATP_synth_F0_bsu_bac"/>
</dbReference>
<dbReference type="Gene3D" id="6.10.250.1580">
    <property type="match status" value="1"/>
</dbReference>
<comment type="similarity">
    <text evidence="1 16 17">Belongs to the ATPase B chain family.</text>
</comment>
<evidence type="ECO:0000256" key="18">
    <source>
        <dbReference type="SAM" id="Coils"/>
    </source>
</evidence>
<evidence type="ECO:0000256" key="8">
    <source>
        <dbReference type="ARBA" id="ARBA00022989"/>
    </source>
</evidence>
<comment type="subunit">
    <text evidence="16">F-type ATPases have 2 components, F(1) - the catalytic core - and F(0) - the membrane proton channel. F(1) has five subunits: alpha(3), beta(3), gamma(1), delta(1), epsilon(1). F(0) has three main subunits: a(1), b(2) and c(10-14). The alpha and beta chains form an alternating ring which encloses part of the gamma chain. F(1) is attached to F(0) by a central stalk formed by the gamma and epsilon chains, while a peripheral stalk is formed by the delta and b chains.</text>
</comment>
<evidence type="ECO:0000256" key="15">
    <source>
        <dbReference type="ARBA" id="ARBA00037847"/>
    </source>
</evidence>
<feature type="coiled-coil region" evidence="18">
    <location>
        <begin position="47"/>
        <end position="126"/>
    </location>
</feature>
<dbReference type="InterPro" id="IPR028987">
    <property type="entry name" value="ATP_synth_B-like_membr_sf"/>
</dbReference>
<comment type="caution">
    <text evidence="19">The sequence shown here is derived from an EMBL/GenBank/DDBJ whole genome shotgun (WGS) entry which is preliminary data.</text>
</comment>
<keyword evidence="4" id="KW-0997">Cell inner membrane</keyword>
<evidence type="ECO:0000256" key="16">
    <source>
        <dbReference type="HAMAP-Rule" id="MF_01398"/>
    </source>
</evidence>
<dbReference type="FunFam" id="1.20.5.620:FF:000001">
    <property type="entry name" value="ATP synthase subunit b"/>
    <property type="match status" value="1"/>
</dbReference>
<comment type="subcellular location">
    <subcellularLocation>
        <location evidence="16">Cell membrane</location>
        <topology evidence="16">Single-pass membrane protein</topology>
    </subcellularLocation>
    <subcellularLocation>
        <location evidence="15">Endomembrane system</location>
        <topology evidence="15">Single-pass membrane protein</topology>
    </subcellularLocation>
</comment>
<evidence type="ECO:0000256" key="6">
    <source>
        <dbReference type="ARBA" id="ARBA00022692"/>
    </source>
</evidence>
<evidence type="ECO:0000256" key="11">
    <source>
        <dbReference type="ARBA" id="ARBA00023310"/>
    </source>
</evidence>
<dbReference type="GO" id="GO:0046961">
    <property type="term" value="F:proton-transporting ATPase activity, rotational mechanism"/>
    <property type="evidence" value="ECO:0007669"/>
    <property type="project" value="TreeGrafter"/>
</dbReference>
<dbReference type="CDD" id="cd06503">
    <property type="entry name" value="ATP-synt_Fo_b"/>
    <property type="match status" value="1"/>
</dbReference>
<feature type="transmembrane region" description="Helical" evidence="16">
    <location>
        <begin position="6"/>
        <end position="26"/>
    </location>
</feature>
<dbReference type="GO" id="GO:0005886">
    <property type="term" value="C:plasma membrane"/>
    <property type="evidence" value="ECO:0007669"/>
    <property type="project" value="UniProtKB-SubCell"/>
</dbReference>
<evidence type="ECO:0000256" key="12">
    <source>
        <dbReference type="ARBA" id="ARBA00025198"/>
    </source>
</evidence>
<keyword evidence="20" id="KW-1185">Reference proteome</keyword>
<organism evidence="19 20">
    <name type="scientific">Hydrogenovibrio marinus</name>
    <dbReference type="NCBI Taxonomy" id="28885"/>
    <lineage>
        <taxon>Bacteria</taxon>
        <taxon>Pseudomonadati</taxon>
        <taxon>Pseudomonadota</taxon>
        <taxon>Gammaproteobacteria</taxon>
        <taxon>Thiotrichales</taxon>
        <taxon>Piscirickettsiaceae</taxon>
        <taxon>Hydrogenovibrio</taxon>
    </lineage>
</organism>
<evidence type="ECO:0000256" key="9">
    <source>
        <dbReference type="ARBA" id="ARBA00023065"/>
    </source>
</evidence>
<dbReference type="AlphaFoldDB" id="A0A067A0L6"/>
<keyword evidence="7 16" id="KW-0375">Hydrogen ion transport</keyword>
<dbReference type="NCBIfam" id="TIGR01144">
    <property type="entry name" value="ATP_synt_b"/>
    <property type="match status" value="1"/>
</dbReference>
<evidence type="ECO:0000256" key="2">
    <source>
        <dbReference type="ARBA" id="ARBA00022448"/>
    </source>
</evidence>
<evidence type="ECO:0000256" key="4">
    <source>
        <dbReference type="ARBA" id="ARBA00022519"/>
    </source>
</evidence>
<evidence type="ECO:0000313" key="20">
    <source>
        <dbReference type="Proteomes" id="UP000027341"/>
    </source>
</evidence>
<dbReference type="SUPFAM" id="SSF81573">
    <property type="entry name" value="F1F0 ATP synthase subunit B, membrane domain"/>
    <property type="match status" value="1"/>
</dbReference>
<dbReference type="Proteomes" id="UP000027341">
    <property type="component" value="Unassembled WGS sequence"/>
</dbReference>
<evidence type="ECO:0000313" key="19">
    <source>
        <dbReference type="EMBL" id="KDN96141.1"/>
    </source>
</evidence>
<comment type="function">
    <text evidence="13">Component of the F(0) channel, it forms part of the peripheral stalk, linking F(1) to F(0). The b'-subunit is a diverged and duplicated form of b found in plants and photosynthetic bacteria.</text>
</comment>
<dbReference type="InterPro" id="IPR002146">
    <property type="entry name" value="ATP_synth_b/b'su_bac/chlpt"/>
</dbReference>